<dbReference type="PROSITE" id="PS50111">
    <property type="entry name" value="CHEMOTAXIS_TRANSDUC_2"/>
    <property type="match status" value="1"/>
</dbReference>
<dbReference type="InterPro" id="IPR039379">
    <property type="entry name" value="Protoglobin_sensor_dom"/>
</dbReference>
<dbReference type="InterPro" id="IPR044398">
    <property type="entry name" value="Globin-sensor_dom"/>
</dbReference>
<dbReference type="InterPro" id="IPR004089">
    <property type="entry name" value="MCPsignal_dom"/>
</dbReference>
<keyword evidence="2" id="KW-1003">Cell membrane</keyword>
<comment type="similarity">
    <text evidence="4">Belongs to the methyl-accepting chemotaxis (MCP) protein family.</text>
</comment>
<keyword evidence="3 5" id="KW-0807">Transducer</keyword>
<evidence type="ECO:0000256" key="2">
    <source>
        <dbReference type="ARBA" id="ARBA00022519"/>
    </source>
</evidence>
<dbReference type="Pfam" id="PF00015">
    <property type="entry name" value="MCPsignal"/>
    <property type="match status" value="1"/>
</dbReference>
<evidence type="ECO:0000256" key="3">
    <source>
        <dbReference type="ARBA" id="ARBA00023224"/>
    </source>
</evidence>
<dbReference type="InterPro" id="IPR000727">
    <property type="entry name" value="T_SNARE_dom"/>
</dbReference>
<evidence type="ECO:0000313" key="10">
    <source>
        <dbReference type="Proteomes" id="UP001431221"/>
    </source>
</evidence>
<dbReference type="Pfam" id="PF11563">
    <property type="entry name" value="Protoglobin"/>
    <property type="match status" value="1"/>
</dbReference>
<dbReference type="SUPFAM" id="SSF46458">
    <property type="entry name" value="Globin-like"/>
    <property type="match status" value="1"/>
</dbReference>
<gene>
    <name evidence="9" type="ORF">M0H32_22345</name>
</gene>
<dbReference type="RefSeq" id="WP_248157765.1">
    <property type="nucleotide sequence ID" value="NZ_JALNMJ010000019.1"/>
</dbReference>
<reference evidence="9" key="1">
    <citation type="submission" date="2022-04" db="EMBL/GenBank/DDBJ databases">
        <title>Roseibium sp. CAU 1639 isolated from mud.</title>
        <authorList>
            <person name="Kim W."/>
        </authorList>
    </citation>
    <scope>NUCLEOTIDE SEQUENCE</scope>
    <source>
        <strain evidence="9">CAU 1639</strain>
    </source>
</reference>
<sequence length="443" mass="47124">MQNTSLNDRLKFFRYTEEDRALARALWPLFKDALPEILQDFYAHVKTVPHLAALVGDQQSRLVAAQLAHWQGLFSEGPDAAYLERAVRIGLAHVRIGLDPSWNIGGYSFAVTRLSDVVMQKRFLTNSKRSQALGVLNRLVMLDMDVAISTYHDKMVADAVARENGLKGALQEFQEALGGTIGALRTASDDLDTSFGSLSRETEAISARMTAMDASSGETASGVQSSATATEEMSASITEIGRQAGQSREMALKAVEGARNTNESMTQLARFADQVGSVIGLISDIAAQTNLLALNATIEAARAGEMGKGFAVVASEVKELASQTTKATEDITEQIASIQQATQRSVQDIDGITAIIGELSEIATSIASAVEQQAAATSEISSSVQLAAQGTQAVTDEITAVRGSVETVDGTVGSIRSLSSSLKGQADDLGRQAERFFAQINVS</sequence>
<evidence type="ECO:0000313" key="9">
    <source>
        <dbReference type="EMBL" id="MCK7614922.1"/>
    </source>
</evidence>
<feature type="region of interest" description="Disordered" evidence="6">
    <location>
        <begin position="213"/>
        <end position="233"/>
    </location>
</feature>
<feature type="domain" description="Methyl-accepting transducer" evidence="7">
    <location>
        <begin position="194"/>
        <end position="409"/>
    </location>
</feature>
<dbReference type="CDD" id="cd01068">
    <property type="entry name" value="globin_sensor"/>
    <property type="match status" value="1"/>
</dbReference>
<evidence type="ECO:0000256" key="5">
    <source>
        <dbReference type="PROSITE-ProRule" id="PRU00284"/>
    </source>
</evidence>
<evidence type="ECO:0000259" key="8">
    <source>
        <dbReference type="PROSITE" id="PS50192"/>
    </source>
</evidence>
<proteinExistence type="inferred from homology"/>
<dbReference type="InterPro" id="IPR009050">
    <property type="entry name" value="Globin-like_sf"/>
</dbReference>
<dbReference type="PANTHER" id="PTHR32089:SF112">
    <property type="entry name" value="LYSOZYME-LIKE PROTEIN-RELATED"/>
    <property type="match status" value="1"/>
</dbReference>
<organism evidence="9 10">
    <name type="scientific">Roseibium sediminicola</name>
    <dbReference type="NCBI Taxonomy" id="2933272"/>
    <lineage>
        <taxon>Bacteria</taxon>
        <taxon>Pseudomonadati</taxon>
        <taxon>Pseudomonadota</taxon>
        <taxon>Alphaproteobacteria</taxon>
        <taxon>Hyphomicrobiales</taxon>
        <taxon>Stappiaceae</taxon>
        <taxon>Roseibium</taxon>
    </lineage>
</organism>
<dbReference type="Gene3D" id="1.10.287.950">
    <property type="entry name" value="Methyl-accepting chemotaxis protein"/>
    <property type="match status" value="1"/>
</dbReference>
<keyword evidence="2" id="KW-0997">Cell inner membrane</keyword>
<dbReference type="EMBL" id="JALNMJ010000019">
    <property type="protein sequence ID" value="MCK7614922.1"/>
    <property type="molecule type" value="Genomic_DNA"/>
</dbReference>
<dbReference type="PRINTS" id="PR00260">
    <property type="entry name" value="CHEMTRNSDUCR"/>
</dbReference>
<dbReference type="Gene3D" id="1.10.490.10">
    <property type="entry name" value="Globins"/>
    <property type="match status" value="1"/>
</dbReference>
<keyword evidence="2" id="KW-0472">Membrane</keyword>
<dbReference type="InterPro" id="IPR012292">
    <property type="entry name" value="Globin/Proto"/>
</dbReference>
<comment type="caution">
    <text evidence="9">The sequence shown here is derived from an EMBL/GenBank/DDBJ whole genome shotgun (WGS) entry which is preliminary data.</text>
</comment>
<protein>
    <submittedName>
        <fullName evidence="9">Globin-coupled sensor protein</fullName>
    </submittedName>
</protein>
<dbReference type="InterPro" id="IPR004090">
    <property type="entry name" value="Chemotax_Me-accpt_rcpt"/>
</dbReference>
<accession>A0ABT0H0T7</accession>
<comment type="subcellular location">
    <subcellularLocation>
        <location evidence="1">Cell inner membrane</location>
        <topology evidence="1">Multi-pass membrane protein</topology>
    </subcellularLocation>
</comment>
<evidence type="ECO:0000256" key="6">
    <source>
        <dbReference type="SAM" id="MobiDB-lite"/>
    </source>
</evidence>
<evidence type="ECO:0000256" key="4">
    <source>
        <dbReference type="ARBA" id="ARBA00029447"/>
    </source>
</evidence>
<evidence type="ECO:0000256" key="1">
    <source>
        <dbReference type="ARBA" id="ARBA00004429"/>
    </source>
</evidence>
<name>A0ABT0H0T7_9HYPH</name>
<dbReference type="SMART" id="SM00283">
    <property type="entry name" value="MA"/>
    <property type="match status" value="1"/>
</dbReference>
<dbReference type="Proteomes" id="UP001431221">
    <property type="component" value="Unassembled WGS sequence"/>
</dbReference>
<dbReference type="PROSITE" id="PS50192">
    <property type="entry name" value="T_SNARE"/>
    <property type="match status" value="1"/>
</dbReference>
<keyword evidence="10" id="KW-1185">Reference proteome</keyword>
<dbReference type="SUPFAM" id="SSF58104">
    <property type="entry name" value="Methyl-accepting chemotaxis protein (MCP) signaling domain"/>
    <property type="match status" value="1"/>
</dbReference>
<evidence type="ECO:0000259" key="7">
    <source>
        <dbReference type="PROSITE" id="PS50111"/>
    </source>
</evidence>
<dbReference type="PANTHER" id="PTHR32089">
    <property type="entry name" value="METHYL-ACCEPTING CHEMOTAXIS PROTEIN MCPB"/>
    <property type="match status" value="1"/>
</dbReference>
<feature type="domain" description="T-SNARE coiled-coil homology" evidence="8">
    <location>
        <begin position="339"/>
        <end position="401"/>
    </location>
</feature>